<dbReference type="NCBIfam" id="NF004812">
    <property type="entry name" value="PRK06161.1"/>
    <property type="match status" value="1"/>
</dbReference>
<feature type="transmembrane region" description="Helical" evidence="7">
    <location>
        <begin position="19"/>
        <end position="42"/>
    </location>
</feature>
<dbReference type="OrthoDB" id="10427147at2759"/>
<gene>
    <name evidence="8" type="ORF">JKP88DRAFT_290825</name>
</gene>
<feature type="transmembrane region" description="Helical" evidence="7">
    <location>
        <begin position="160"/>
        <end position="184"/>
    </location>
</feature>
<dbReference type="InterPro" id="IPR007208">
    <property type="entry name" value="MrpF/PhaF-like"/>
</dbReference>
<keyword evidence="2" id="KW-0813">Transport</keyword>
<dbReference type="Pfam" id="PF04066">
    <property type="entry name" value="MrpF_PhaF"/>
    <property type="match status" value="1"/>
</dbReference>
<dbReference type="GO" id="GO:0005886">
    <property type="term" value="C:plasma membrane"/>
    <property type="evidence" value="ECO:0007669"/>
    <property type="project" value="UniProtKB-SubCell"/>
</dbReference>
<comment type="subcellular location">
    <subcellularLocation>
        <location evidence="1">Cell membrane</location>
        <topology evidence="1">Multi-pass membrane protein</topology>
    </subcellularLocation>
</comment>
<name>A0A835YUC3_9STRA</name>
<proteinExistence type="predicted"/>
<dbReference type="Proteomes" id="UP000664859">
    <property type="component" value="Unassembled WGS sequence"/>
</dbReference>
<evidence type="ECO:0000256" key="3">
    <source>
        <dbReference type="ARBA" id="ARBA00022475"/>
    </source>
</evidence>
<dbReference type="PANTHER" id="PTHR34702:SF1">
    <property type="entry name" value="NA(+)_H(+) ANTIPORTER SUBUNIT F"/>
    <property type="match status" value="1"/>
</dbReference>
<sequence>MVASAIIPERIVIRRPLKFVQLIAVAGLDIVRSNLAVMSVLFHPRPSPTAGFIEMDLTLKNPFALAILAVILTATPGSAWLEYDRERSTVLIHVFDLVDEDEWVATVKKPQIMLGLGMLATLYRMVVGPRAQDRILALDALYVVALLLLITLGIRTNSQVYFELAMLMGLLGFVGTVALAKFLMRGEVIE</sequence>
<evidence type="ECO:0000313" key="8">
    <source>
        <dbReference type="EMBL" id="KAG5181446.1"/>
    </source>
</evidence>
<dbReference type="InterPro" id="IPR002758">
    <property type="entry name" value="Cation_antiport_E"/>
</dbReference>
<reference evidence="8" key="1">
    <citation type="submission" date="2021-02" db="EMBL/GenBank/DDBJ databases">
        <title>First Annotated Genome of the Yellow-green Alga Tribonema minus.</title>
        <authorList>
            <person name="Mahan K.M."/>
        </authorList>
    </citation>
    <scope>NUCLEOTIDE SEQUENCE</scope>
    <source>
        <strain evidence="8">UTEX B ZZ1240</strain>
    </source>
</reference>
<dbReference type="EMBL" id="JAFCMP010000325">
    <property type="protein sequence ID" value="KAG5181446.1"/>
    <property type="molecule type" value="Genomic_DNA"/>
</dbReference>
<keyword evidence="3" id="KW-1003">Cell membrane</keyword>
<keyword evidence="5 7" id="KW-1133">Transmembrane helix</keyword>
<organism evidence="8 9">
    <name type="scientific">Tribonema minus</name>
    <dbReference type="NCBI Taxonomy" id="303371"/>
    <lineage>
        <taxon>Eukaryota</taxon>
        <taxon>Sar</taxon>
        <taxon>Stramenopiles</taxon>
        <taxon>Ochrophyta</taxon>
        <taxon>PX clade</taxon>
        <taxon>Xanthophyceae</taxon>
        <taxon>Tribonematales</taxon>
        <taxon>Tribonemataceae</taxon>
        <taxon>Tribonema</taxon>
    </lineage>
</organism>
<feature type="transmembrane region" description="Helical" evidence="7">
    <location>
        <begin position="135"/>
        <end position="154"/>
    </location>
</feature>
<dbReference type="GO" id="GO:0015385">
    <property type="term" value="F:sodium:proton antiporter activity"/>
    <property type="evidence" value="ECO:0007669"/>
    <property type="project" value="TreeGrafter"/>
</dbReference>
<protein>
    <submittedName>
        <fullName evidence="8">Na+/H+ ion antiporter subunit-domain-containing protein</fullName>
    </submittedName>
</protein>
<dbReference type="AlphaFoldDB" id="A0A835YUC3"/>
<evidence type="ECO:0000256" key="1">
    <source>
        <dbReference type="ARBA" id="ARBA00004651"/>
    </source>
</evidence>
<accession>A0A835YUC3</accession>
<evidence type="ECO:0000256" key="7">
    <source>
        <dbReference type="SAM" id="Phobius"/>
    </source>
</evidence>
<evidence type="ECO:0000256" key="6">
    <source>
        <dbReference type="ARBA" id="ARBA00023136"/>
    </source>
</evidence>
<evidence type="ECO:0000313" key="9">
    <source>
        <dbReference type="Proteomes" id="UP000664859"/>
    </source>
</evidence>
<dbReference type="PANTHER" id="PTHR34702">
    <property type="entry name" value="NA(+)/H(+) ANTIPORTER SUBUNIT F1"/>
    <property type="match status" value="1"/>
</dbReference>
<comment type="caution">
    <text evidence="8">The sequence shown here is derived from an EMBL/GenBank/DDBJ whole genome shotgun (WGS) entry which is preliminary data.</text>
</comment>
<dbReference type="Pfam" id="PF01899">
    <property type="entry name" value="MNHE"/>
    <property type="match status" value="1"/>
</dbReference>
<evidence type="ECO:0000256" key="2">
    <source>
        <dbReference type="ARBA" id="ARBA00022448"/>
    </source>
</evidence>
<evidence type="ECO:0000256" key="4">
    <source>
        <dbReference type="ARBA" id="ARBA00022692"/>
    </source>
</evidence>
<evidence type="ECO:0000256" key="5">
    <source>
        <dbReference type="ARBA" id="ARBA00022989"/>
    </source>
</evidence>
<keyword evidence="4 7" id="KW-0812">Transmembrane</keyword>
<keyword evidence="6 7" id="KW-0472">Membrane</keyword>
<feature type="transmembrane region" description="Helical" evidence="7">
    <location>
        <begin position="62"/>
        <end position="81"/>
    </location>
</feature>
<keyword evidence="9" id="KW-1185">Reference proteome</keyword>